<evidence type="ECO:0000256" key="3">
    <source>
        <dbReference type="ARBA" id="ARBA00023163"/>
    </source>
</evidence>
<sequence length="178" mass="19437">MRKNDARTRVLAAASRLFYRDGIHAVGVDAVAAEAGVAKASLYGNFGSKNQLVVAYLRDRDQRWQERVDAITAAHTAPRDRVLALFDAYADWITGDGYRGCAFLNAAAEFPDPADPVREVVRHHKAALRSYLGAQLRETPDRADEVVLLLEGSAAAAVVAQDPQPFHIARRLAESLLA</sequence>
<dbReference type="OrthoDB" id="4214267at2"/>
<gene>
    <name evidence="6" type="ORF">BJP25_09175</name>
</gene>
<comment type="caution">
    <text evidence="6">The sequence shown here is derived from an EMBL/GenBank/DDBJ whole genome shotgun (WGS) entry which is preliminary data.</text>
</comment>
<reference evidence="6 7" key="1">
    <citation type="submission" date="2016-10" db="EMBL/GenBank/DDBJ databases">
        <title>The Draft Genome Sequence of Actinokineospora bangkokensis 44EHWT reveals the biosynthetic pathway of antifungal compounds Thailandins with unusual extender unit butylmalonyl-CoA.</title>
        <authorList>
            <person name="Greule A."/>
            <person name="Intra B."/>
            <person name="Flemming S."/>
            <person name="Rommel M.G."/>
            <person name="Panbangred W."/>
            <person name="Bechthold A."/>
        </authorList>
    </citation>
    <scope>NUCLEOTIDE SEQUENCE [LARGE SCALE GENOMIC DNA]</scope>
    <source>
        <strain evidence="6 7">44EHW</strain>
    </source>
</reference>
<dbReference type="InterPro" id="IPR011075">
    <property type="entry name" value="TetR_C"/>
</dbReference>
<dbReference type="SUPFAM" id="SSF46689">
    <property type="entry name" value="Homeodomain-like"/>
    <property type="match status" value="1"/>
</dbReference>
<keyword evidence="1" id="KW-0805">Transcription regulation</keyword>
<dbReference type="EMBL" id="MKQR01000006">
    <property type="protein sequence ID" value="OLR94796.1"/>
    <property type="molecule type" value="Genomic_DNA"/>
</dbReference>
<dbReference type="Pfam" id="PF16925">
    <property type="entry name" value="TetR_C_13"/>
    <property type="match status" value="1"/>
</dbReference>
<name>A0A1Q9LRY1_9PSEU</name>
<dbReference type="RefSeq" id="WP_075973362.1">
    <property type="nucleotide sequence ID" value="NZ_MKQR01000006.1"/>
</dbReference>
<dbReference type="SUPFAM" id="SSF48498">
    <property type="entry name" value="Tetracyclin repressor-like, C-terminal domain"/>
    <property type="match status" value="1"/>
</dbReference>
<keyword evidence="3" id="KW-0804">Transcription</keyword>
<dbReference type="InterPro" id="IPR036271">
    <property type="entry name" value="Tet_transcr_reg_TetR-rel_C_sf"/>
</dbReference>
<dbReference type="PANTHER" id="PTHR47506:SF1">
    <property type="entry name" value="HTH-TYPE TRANSCRIPTIONAL REGULATOR YJDC"/>
    <property type="match status" value="1"/>
</dbReference>
<dbReference type="PRINTS" id="PR00455">
    <property type="entry name" value="HTHTETR"/>
</dbReference>
<organism evidence="6 7">
    <name type="scientific">Actinokineospora bangkokensis</name>
    <dbReference type="NCBI Taxonomy" id="1193682"/>
    <lineage>
        <taxon>Bacteria</taxon>
        <taxon>Bacillati</taxon>
        <taxon>Actinomycetota</taxon>
        <taxon>Actinomycetes</taxon>
        <taxon>Pseudonocardiales</taxon>
        <taxon>Pseudonocardiaceae</taxon>
        <taxon>Actinokineospora</taxon>
    </lineage>
</organism>
<evidence type="ECO:0000256" key="1">
    <source>
        <dbReference type="ARBA" id="ARBA00023015"/>
    </source>
</evidence>
<evidence type="ECO:0000313" key="6">
    <source>
        <dbReference type="EMBL" id="OLR94796.1"/>
    </source>
</evidence>
<dbReference type="Proteomes" id="UP000186040">
    <property type="component" value="Unassembled WGS sequence"/>
</dbReference>
<evidence type="ECO:0000256" key="2">
    <source>
        <dbReference type="ARBA" id="ARBA00023125"/>
    </source>
</evidence>
<dbReference type="STRING" id="1193682.BJP25_09175"/>
<evidence type="ECO:0000256" key="4">
    <source>
        <dbReference type="PROSITE-ProRule" id="PRU00335"/>
    </source>
</evidence>
<proteinExistence type="predicted"/>
<evidence type="ECO:0000313" key="7">
    <source>
        <dbReference type="Proteomes" id="UP000186040"/>
    </source>
</evidence>
<dbReference type="Pfam" id="PF00440">
    <property type="entry name" value="TetR_N"/>
    <property type="match status" value="1"/>
</dbReference>
<dbReference type="GO" id="GO:0003677">
    <property type="term" value="F:DNA binding"/>
    <property type="evidence" value="ECO:0007669"/>
    <property type="project" value="UniProtKB-UniRule"/>
</dbReference>
<dbReference type="InterPro" id="IPR009057">
    <property type="entry name" value="Homeodomain-like_sf"/>
</dbReference>
<dbReference type="Gene3D" id="1.10.357.10">
    <property type="entry name" value="Tetracycline Repressor, domain 2"/>
    <property type="match status" value="1"/>
</dbReference>
<keyword evidence="7" id="KW-1185">Reference proteome</keyword>
<dbReference type="InterPro" id="IPR001647">
    <property type="entry name" value="HTH_TetR"/>
</dbReference>
<evidence type="ECO:0000259" key="5">
    <source>
        <dbReference type="PROSITE" id="PS50977"/>
    </source>
</evidence>
<accession>A0A1Q9LRY1</accession>
<keyword evidence="2 4" id="KW-0238">DNA-binding</keyword>
<dbReference type="AlphaFoldDB" id="A0A1Q9LRY1"/>
<dbReference type="PROSITE" id="PS50977">
    <property type="entry name" value="HTH_TETR_2"/>
    <property type="match status" value="1"/>
</dbReference>
<feature type="DNA-binding region" description="H-T-H motif" evidence="4">
    <location>
        <begin position="27"/>
        <end position="46"/>
    </location>
</feature>
<dbReference type="PANTHER" id="PTHR47506">
    <property type="entry name" value="TRANSCRIPTIONAL REGULATORY PROTEIN"/>
    <property type="match status" value="1"/>
</dbReference>
<feature type="domain" description="HTH tetR-type" evidence="5">
    <location>
        <begin position="4"/>
        <end position="64"/>
    </location>
</feature>
<protein>
    <submittedName>
        <fullName evidence="6">TetR family transcriptional regulator</fullName>
    </submittedName>
</protein>